<dbReference type="InterPro" id="IPR001036">
    <property type="entry name" value="Acrflvin-R"/>
</dbReference>
<accession>A0A8A4TN83</accession>
<feature type="transmembrane region" description="Helical" evidence="1">
    <location>
        <begin position="876"/>
        <end position="895"/>
    </location>
</feature>
<dbReference type="PANTHER" id="PTHR32063:SF33">
    <property type="entry name" value="RND SUPERFAMILY EFFLUX PUMP PERMEASE COMPONENT"/>
    <property type="match status" value="1"/>
</dbReference>
<dbReference type="SUPFAM" id="SSF82714">
    <property type="entry name" value="Multidrug efflux transporter AcrB TolC docking domain, DN and DC subdomains"/>
    <property type="match status" value="2"/>
</dbReference>
<dbReference type="SUPFAM" id="SSF82866">
    <property type="entry name" value="Multidrug efflux transporter AcrB transmembrane domain"/>
    <property type="match status" value="2"/>
</dbReference>
<dbReference type="AlphaFoldDB" id="A0A8A4TN83"/>
<dbReference type="GO" id="GO:0042910">
    <property type="term" value="F:xenobiotic transmembrane transporter activity"/>
    <property type="evidence" value="ECO:0007669"/>
    <property type="project" value="TreeGrafter"/>
</dbReference>
<feature type="transmembrane region" description="Helical" evidence="1">
    <location>
        <begin position="395"/>
        <end position="419"/>
    </location>
</feature>
<protein>
    <submittedName>
        <fullName evidence="2">Efflux RND transporter permease subunit</fullName>
    </submittedName>
</protein>
<feature type="transmembrane region" description="Helical" evidence="1">
    <location>
        <begin position="341"/>
        <end position="359"/>
    </location>
</feature>
<reference evidence="2" key="1">
    <citation type="submission" date="2021-03" db="EMBL/GenBank/DDBJ databases">
        <title>Acanthopleuribacteraceae sp. M133.</title>
        <authorList>
            <person name="Wang G."/>
        </authorList>
    </citation>
    <scope>NUCLEOTIDE SEQUENCE</scope>
    <source>
        <strain evidence="2">M133</strain>
    </source>
</reference>
<dbReference type="Gene3D" id="1.20.1640.10">
    <property type="entry name" value="Multidrug efflux transporter AcrB transmembrane domain"/>
    <property type="match status" value="2"/>
</dbReference>
<dbReference type="PRINTS" id="PR00702">
    <property type="entry name" value="ACRIFLAVINRP"/>
</dbReference>
<dbReference type="Gene3D" id="3.30.70.1430">
    <property type="entry name" value="Multidrug efflux transporter AcrB pore domain"/>
    <property type="match status" value="2"/>
</dbReference>
<feature type="transmembrane region" description="Helical" evidence="1">
    <location>
        <begin position="365"/>
        <end position="383"/>
    </location>
</feature>
<dbReference type="EMBL" id="CP071793">
    <property type="protein sequence ID" value="QTD50562.1"/>
    <property type="molecule type" value="Genomic_DNA"/>
</dbReference>
<feature type="transmembrane region" description="Helical" evidence="1">
    <location>
        <begin position="439"/>
        <end position="459"/>
    </location>
</feature>
<dbReference type="Gene3D" id="3.30.2090.10">
    <property type="entry name" value="Multidrug efflux transporter AcrB TolC docking domain, DN and DC subdomains"/>
    <property type="match status" value="2"/>
</dbReference>
<sequence>MTAPSNPGNGLIAWFANNPVAANLLMVGIIVFGITTGMGLRKEGFPPLEPKNVNITVPFISGSPKQAEEGIAIKIEESLQGLTGIKKITTTSDGNGVTVQIERELDQDLTELLNDVKTAVDSIPNLPVRAENPIISEEKWEEHAIWVQIYGDADRHTMQRLARRVREDLLRLDTVDKVKFGGWRDPEIAIEVDEARLQAYGLTLADISQAVAGESLTELSGELRDEQGTVILKADRQSYQYRDFVDLVVATRTDGSRLHLGQVAEIHDEFAESPRAWMRFQGQPSIGLQVVMGERSDVTQIVEEVDELVAEWQANPSVPEGVAISTWFDTSHHMRERLATMFDNGLTGIFLVMLVLALFLNLRVAFWAAMGLPICFAGTVMLMGQGFMDLSLNDLTTFGFIIALGIVVDDAVVVGESVYTMRQQHGDSMKSTIRGVHRVAVPTLFGVLTTVAAFYPLTLIEGQMGQIFSQFAMIVVVCLLFSIVESKLILPAHLAHVQTHGLPPARGLGALWAKIQTAVGNGLGWFRERMYLPTLGVALRYRYASVLLFSCLFVLAIGLVTTGRVRSIFFPQIAGDVITVTMTLEEDAGYGLTERHARLIEERALQLNRELVESHGLDKPVITSLQTHMVDDHTAYLVAELSDREERPLGTLAVSERWEQAIGTPEGIRSLKFSSEWEGEEDLRVEILAEDQAQLKQVGAELVAELKKFVGVENVQHNLRDSQPRIQLTLTEEGRTRGLDTAALAAQIQQAYFGYEVQRVQRGKDEVKVRVRYPADRRSDPSDLADMRVRTPDGDVVPLSVVAELNSGYDVSEIQRLDGQRAAIITADVDKGVIAPAQVVDQLTVEQFPKLRAAHPGIFIRLAGEAQEDAETTASMMKMFMLSLLLIYVLLAVPLKSYVQPVIIMAVIPFGLVGAIAGHWINGLALTLLSSFGFLALCGVVVNDSLILVAAYNEYRAEGLTLKDALRAAGTRRLRAILLTSLTTFAGLFPLLQETSEQAQYLIPVATSLSYGVMFATFITLILVPVLVHIWEDVVALAARFKPAAEPMIEPEVA</sequence>
<name>A0A8A4TN83_SULCO</name>
<proteinExistence type="predicted"/>
<evidence type="ECO:0000313" key="2">
    <source>
        <dbReference type="EMBL" id="QTD50562.1"/>
    </source>
</evidence>
<keyword evidence="1" id="KW-0812">Transmembrane</keyword>
<dbReference type="Pfam" id="PF00873">
    <property type="entry name" value="ACR_tran"/>
    <property type="match status" value="1"/>
</dbReference>
<dbReference type="RefSeq" id="WP_237380381.1">
    <property type="nucleotide sequence ID" value="NZ_CP071793.1"/>
</dbReference>
<organism evidence="2 3">
    <name type="scientific">Sulfidibacter corallicola</name>
    <dbReference type="NCBI Taxonomy" id="2818388"/>
    <lineage>
        <taxon>Bacteria</taxon>
        <taxon>Pseudomonadati</taxon>
        <taxon>Acidobacteriota</taxon>
        <taxon>Holophagae</taxon>
        <taxon>Acanthopleuribacterales</taxon>
        <taxon>Acanthopleuribacteraceae</taxon>
        <taxon>Sulfidibacter</taxon>
    </lineage>
</organism>
<keyword evidence="3" id="KW-1185">Reference proteome</keyword>
<feature type="transmembrane region" description="Helical" evidence="1">
    <location>
        <begin position="933"/>
        <end position="953"/>
    </location>
</feature>
<dbReference type="Gene3D" id="3.30.70.1440">
    <property type="entry name" value="Multidrug efflux transporter AcrB pore domain"/>
    <property type="match status" value="1"/>
</dbReference>
<dbReference type="InterPro" id="IPR027463">
    <property type="entry name" value="AcrB_DN_DC_subdom"/>
</dbReference>
<dbReference type="PANTHER" id="PTHR32063">
    <property type="match status" value="1"/>
</dbReference>
<gene>
    <name evidence="2" type="ORF">J3U87_33680</name>
</gene>
<dbReference type="KEGG" id="scor:J3U87_33680"/>
<keyword evidence="1" id="KW-1133">Transmembrane helix</keyword>
<dbReference type="Gene3D" id="3.30.70.1320">
    <property type="entry name" value="Multidrug efflux transporter AcrB pore domain like"/>
    <property type="match status" value="1"/>
</dbReference>
<dbReference type="Proteomes" id="UP000663929">
    <property type="component" value="Chromosome"/>
</dbReference>
<feature type="transmembrane region" description="Helical" evidence="1">
    <location>
        <begin position="1012"/>
        <end position="1031"/>
    </location>
</feature>
<feature type="transmembrane region" description="Helical" evidence="1">
    <location>
        <begin position="20"/>
        <end position="40"/>
    </location>
</feature>
<feature type="transmembrane region" description="Helical" evidence="1">
    <location>
        <begin position="974"/>
        <end position="992"/>
    </location>
</feature>
<evidence type="ECO:0000256" key="1">
    <source>
        <dbReference type="SAM" id="Phobius"/>
    </source>
</evidence>
<evidence type="ECO:0000313" key="3">
    <source>
        <dbReference type="Proteomes" id="UP000663929"/>
    </source>
</evidence>
<feature type="transmembrane region" description="Helical" evidence="1">
    <location>
        <begin position="471"/>
        <end position="490"/>
    </location>
</feature>
<keyword evidence="1" id="KW-0472">Membrane</keyword>
<dbReference type="GO" id="GO:0005886">
    <property type="term" value="C:plasma membrane"/>
    <property type="evidence" value="ECO:0007669"/>
    <property type="project" value="TreeGrafter"/>
</dbReference>
<feature type="transmembrane region" description="Helical" evidence="1">
    <location>
        <begin position="902"/>
        <end position="921"/>
    </location>
</feature>
<feature type="transmembrane region" description="Helical" evidence="1">
    <location>
        <begin position="539"/>
        <end position="560"/>
    </location>
</feature>
<dbReference type="SUPFAM" id="SSF82693">
    <property type="entry name" value="Multidrug efflux transporter AcrB pore domain, PN1, PN2, PC1 and PC2 subdomains"/>
    <property type="match status" value="2"/>
</dbReference>